<accession>Q8Q0U7</accession>
<dbReference type="EMBL" id="AE008384">
    <property type="protein sequence ID" value="AAM29731.1"/>
    <property type="molecule type" value="Genomic_DNA"/>
</dbReference>
<evidence type="ECO:0000256" key="2">
    <source>
        <dbReference type="SAM" id="Phobius"/>
    </source>
</evidence>
<dbReference type="KEGG" id="mma:MM_0035"/>
<proteinExistence type="predicted"/>
<name>Q8Q0U7_METMA</name>
<protein>
    <submittedName>
        <fullName evidence="3">Conserved protein</fullName>
    </submittedName>
</protein>
<gene>
    <name evidence="3" type="ordered locus">MM_0035</name>
</gene>
<dbReference type="InterPro" id="IPR016024">
    <property type="entry name" value="ARM-type_fold"/>
</dbReference>
<keyword evidence="2" id="KW-0472">Membrane</keyword>
<sequence>MDELGEDLHKVSTDNSSDVKKFAAITIKYYFFYIHNQDQLWTDLVRLASDENSNVRNNAIIAIDSIYSIVKNKDRVWSDLVVLSRSNYANVREVTTKILVSVFPQVSSKDEAWKDLGKLALEDDYETKQVAAKVIGSVFPYIPEKNEAWERLRNLTIDEDVNVIRSAVNAFQFVFPYSPNKTETWKELHCLVYNDDNEVRQITAKVIGSVFQHIPEKKEALEDLHKLTLDDDVNVKRSAAAALGSIFPYASEQEKIWTDLMKLISYNDTIVESNAKHSFESTLDYLVEKEGLFKNSQQNLYGENDDENECNGSSLTTVLLDVLNKEDSWNNLTSIIHHKSSESWKTAMKVITYIFPVITNKMQTWNDLYKCVQIGKEVNYLLSVFAYVPDKEKALEDLVKLNSEMETERKWGSLIVSTIEEFINKLDKEQVYKSLQKLLLSENTYVKKTTISVLVSLFPSLPDKDHLNSFCDKEQAWEDLLALTSEREEVLKRHAATALGLVFLHVPNKSRAWKDLHKLISNMHFNVRRGIASSIGSAFPYVPNKTQAWEDLVQLTSDEKNYVRVSAYHSMGRISIFKASQSESEDEYRTEVEKAIDFFDKASKELTYHPPSKFCLPFYRSFYAIVFEKYETEEEVEKYLQEAKAEIEESKNKKVLFEVIKYLSIFLKEFQNIESIDLEAKKKKLSLCRKYCEQAAELMNETEITAPFATATIKKGFPILNRKLEGLLEEIQEKAKTACRESQGTDTKEIACAVSREVQKWEISSQEEMTEHVKTLIFSLESVIPNNENNKKIYEKIEAIGNEKDLIKQYEILSLIIALIPKAQVETQSRTRAIESSATIAGFAGFAILEIVNSVHPLVSSNDHFICFSVAVLIFLIVFVFTNNK</sequence>
<feature type="transmembrane region" description="Helical" evidence="2">
    <location>
        <begin position="864"/>
        <end position="882"/>
    </location>
</feature>
<reference evidence="3 4" key="1">
    <citation type="journal article" date="2002" name="J. Mol. Microbiol. Biotechnol.">
        <title>The genome of Methanosarcina mazei: evidence for lateral gene transfer between Bacteria and Archaea.</title>
        <authorList>
            <person name="Deppenmeier U."/>
            <person name="Johann A."/>
            <person name="Hartsch T."/>
            <person name="Merkl R."/>
            <person name="Schmitz R.A."/>
            <person name="Martinez-Arias R."/>
            <person name="Henne A."/>
            <person name="Wiezer A."/>
            <person name="Baumer S."/>
            <person name="Jacobi C."/>
            <person name="Bruggemann H."/>
            <person name="Lienard T."/>
            <person name="Christmann A."/>
            <person name="Bomeke M."/>
            <person name="Steckel S."/>
            <person name="Bhattacharyya A."/>
            <person name="Lykidis A."/>
            <person name="Overbeek R."/>
            <person name="Klenk H.P."/>
            <person name="Gunsalus R.P."/>
            <person name="Fritz H.J."/>
            <person name="Gottschalk G."/>
        </authorList>
    </citation>
    <scope>NUCLEOTIDE SEQUENCE [LARGE SCALE GENOMIC DNA]</scope>
    <source>
        <strain evidence="4">ATCC BAA-159 / DSM 3647 / Goe1 / Go1 / JCM 11833 / OCM 88</strain>
    </source>
</reference>
<dbReference type="InterPro" id="IPR011989">
    <property type="entry name" value="ARM-like"/>
</dbReference>
<feature type="transmembrane region" description="Helical" evidence="2">
    <location>
        <begin position="833"/>
        <end position="852"/>
    </location>
</feature>
<dbReference type="Gene3D" id="1.25.10.10">
    <property type="entry name" value="Leucine-rich Repeat Variant"/>
    <property type="match status" value="2"/>
</dbReference>
<organism evidence="3 4">
    <name type="scientific">Methanosarcina mazei (strain ATCC BAA-159 / DSM 3647 / Goe1 / Go1 / JCM 11833 / OCM 88)</name>
    <name type="common">Methanosarcina frisia</name>
    <dbReference type="NCBI Taxonomy" id="192952"/>
    <lineage>
        <taxon>Archaea</taxon>
        <taxon>Methanobacteriati</taxon>
        <taxon>Methanobacteriota</taxon>
        <taxon>Stenosarchaea group</taxon>
        <taxon>Methanomicrobia</taxon>
        <taxon>Methanosarcinales</taxon>
        <taxon>Methanosarcinaceae</taxon>
        <taxon>Methanosarcina</taxon>
    </lineage>
</organism>
<keyword evidence="2" id="KW-0812">Transmembrane</keyword>
<dbReference type="PATRIC" id="fig|192952.21.peg.47"/>
<dbReference type="Proteomes" id="UP000000595">
    <property type="component" value="Chromosome"/>
</dbReference>
<dbReference type="SUPFAM" id="SSF48371">
    <property type="entry name" value="ARM repeat"/>
    <property type="match status" value="1"/>
</dbReference>
<evidence type="ECO:0000256" key="1">
    <source>
        <dbReference type="SAM" id="Coils"/>
    </source>
</evidence>
<feature type="coiled-coil region" evidence="1">
    <location>
        <begin position="629"/>
        <end position="660"/>
    </location>
</feature>
<dbReference type="HOGENOM" id="CLU_014005_0_0_2"/>
<evidence type="ECO:0000313" key="4">
    <source>
        <dbReference type="Proteomes" id="UP000000595"/>
    </source>
</evidence>
<dbReference type="AlphaFoldDB" id="Q8Q0U7"/>
<keyword evidence="2" id="KW-1133">Transmembrane helix</keyword>
<dbReference type="eggNOG" id="arCOG02973">
    <property type="taxonomic scope" value="Archaea"/>
</dbReference>
<keyword evidence="1" id="KW-0175">Coiled coil</keyword>
<evidence type="ECO:0000313" key="3">
    <source>
        <dbReference type="EMBL" id="AAM29731.1"/>
    </source>
</evidence>